<dbReference type="RefSeq" id="XP_018466623.2">
    <property type="nucleotide sequence ID" value="XM_018611121.2"/>
</dbReference>
<dbReference type="GeneID" id="108838154"/>
<dbReference type="PANTHER" id="PTHR36400">
    <property type="entry name" value="RIBOSOMAL PROTEIN L35"/>
    <property type="match status" value="1"/>
</dbReference>
<keyword evidence="3" id="KW-0687">Ribonucleoprotein</keyword>
<evidence type="ECO:0000256" key="2">
    <source>
        <dbReference type="ARBA" id="ARBA00022980"/>
    </source>
</evidence>
<dbReference type="Pfam" id="PF01632">
    <property type="entry name" value="Ribosomal_L35p"/>
    <property type="match status" value="1"/>
</dbReference>
<dbReference type="GO" id="GO:0003735">
    <property type="term" value="F:structural constituent of ribosome"/>
    <property type="evidence" value="ECO:0007669"/>
    <property type="project" value="InterPro"/>
</dbReference>
<evidence type="ECO:0000256" key="3">
    <source>
        <dbReference type="ARBA" id="ARBA00023274"/>
    </source>
</evidence>
<feature type="region of interest" description="Disordered" evidence="4">
    <location>
        <begin position="129"/>
        <end position="149"/>
    </location>
</feature>
<evidence type="ECO:0000256" key="4">
    <source>
        <dbReference type="SAM" id="MobiDB-lite"/>
    </source>
</evidence>
<accession>A0A6J0M3N3</accession>
<feature type="compositionally biased region" description="Basic residues" evidence="4">
    <location>
        <begin position="129"/>
        <end position="146"/>
    </location>
</feature>
<reference evidence="5" key="1">
    <citation type="journal article" date="2019" name="Database">
        <title>The radish genome database (RadishGD): an integrated information resource for radish genomics.</title>
        <authorList>
            <person name="Yu H.J."/>
            <person name="Baek S."/>
            <person name="Lee Y.J."/>
            <person name="Cho A."/>
            <person name="Mun J.H."/>
        </authorList>
    </citation>
    <scope>NUCLEOTIDE SEQUENCE [LARGE SCALE GENOMIC DNA]</scope>
    <source>
        <strain evidence="5">cv. WK10039</strain>
    </source>
</reference>
<dbReference type="OrthoDB" id="512750at2759"/>
<dbReference type="GO" id="GO:0006412">
    <property type="term" value="P:translation"/>
    <property type="evidence" value="ECO:0007669"/>
    <property type="project" value="InterPro"/>
</dbReference>
<evidence type="ECO:0000256" key="1">
    <source>
        <dbReference type="ARBA" id="ARBA00006598"/>
    </source>
</evidence>
<keyword evidence="2" id="KW-0689">Ribosomal protein</keyword>
<dbReference type="Gene3D" id="4.10.410.60">
    <property type="match status" value="1"/>
</dbReference>
<dbReference type="GO" id="GO:1990904">
    <property type="term" value="C:ribonucleoprotein complex"/>
    <property type="evidence" value="ECO:0007669"/>
    <property type="project" value="UniProtKB-KW"/>
</dbReference>
<dbReference type="KEGG" id="rsz:108838154"/>
<protein>
    <submittedName>
        <fullName evidence="6">Uncharacterized protein LOC108838154</fullName>
    </submittedName>
</protein>
<reference evidence="6" key="2">
    <citation type="submission" date="2025-08" db="UniProtKB">
        <authorList>
            <consortium name="RefSeq"/>
        </authorList>
    </citation>
    <scope>IDENTIFICATION</scope>
    <source>
        <tissue evidence="6">Leaf</tissue>
    </source>
</reference>
<sequence length="166" mass="19318">MQRLSTKLRSISFHSNRSLSFVGVPHRLIHHSPTPQLTLGFSTPSKWSFFPSSSLRGVSPSMGSAFLPHHLLQVRNITSKEKMAKWKKKWRPRTPITSKVKKVKIKFYSSYKDRFKPLNDGTIRRWKEGKRHNAHLKSKKSKRRLRQPGLVPPAYAKVMKKLNFCN</sequence>
<gene>
    <name evidence="6" type="primary">LOC108838154</name>
</gene>
<evidence type="ECO:0000313" key="5">
    <source>
        <dbReference type="Proteomes" id="UP000504610"/>
    </source>
</evidence>
<keyword evidence="5" id="KW-1185">Reference proteome</keyword>
<dbReference type="InterPro" id="IPR037229">
    <property type="entry name" value="Ribosomal_bL35_sf"/>
</dbReference>
<name>A0A6J0M3N3_RAPSA</name>
<organism evidence="5 6">
    <name type="scientific">Raphanus sativus</name>
    <name type="common">Radish</name>
    <name type="synonym">Raphanus raphanistrum var. sativus</name>
    <dbReference type="NCBI Taxonomy" id="3726"/>
    <lineage>
        <taxon>Eukaryota</taxon>
        <taxon>Viridiplantae</taxon>
        <taxon>Streptophyta</taxon>
        <taxon>Embryophyta</taxon>
        <taxon>Tracheophyta</taxon>
        <taxon>Spermatophyta</taxon>
        <taxon>Magnoliopsida</taxon>
        <taxon>eudicotyledons</taxon>
        <taxon>Gunneridae</taxon>
        <taxon>Pentapetalae</taxon>
        <taxon>rosids</taxon>
        <taxon>malvids</taxon>
        <taxon>Brassicales</taxon>
        <taxon>Brassicaceae</taxon>
        <taxon>Brassiceae</taxon>
        <taxon>Raphanus</taxon>
    </lineage>
</organism>
<dbReference type="InterPro" id="IPR021137">
    <property type="entry name" value="Ribosomal_bL35-like"/>
</dbReference>
<dbReference type="SUPFAM" id="SSF143034">
    <property type="entry name" value="L35p-like"/>
    <property type="match status" value="1"/>
</dbReference>
<dbReference type="AlphaFoldDB" id="A0A6J0M3N3"/>
<dbReference type="PANTHER" id="PTHR36400:SF2">
    <property type="entry name" value="50S RIBOSOMAL PROTEIN L35"/>
    <property type="match status" value="1"/>
</dbReference>
<dbReference type="Proteomes" id="UP000504610">
    <property type="component" value="Chromosome 4"/>
</dbReference>
<proteinExistence type="inferred from homology"/>
<evidence type="ECO:0000313" key="6">
    <source>
        <dbReference type="RefSeq" id="XP_018466623.2"/>
    </source>
</evidence>
<comment type="similarity">
    <text evidence="1">Belongs to the bacterial ribosomal protein bL35 family.</text>
</comment>
<dbReference type="GO" id="GO:0005840">
    <property type="term" value="C:ribosome"/>
    <property type="evidence" value="ECO:0007669"/>
    <property type="project" value="UniProtKB-KW"/>
</dbReference>